<dbReference type="Gene3D" id="2.30.24.10">
    <property type="entry name" value="CAT RNA-binding domain"/>
    <property type="match status" value="1"/>
</dbReference>
<dbReference type="Proteomes" id="UP000321662">
    <property type="component" value="Unassembled WGS sequence"/>
</dbReference>
<evidence type="ECO:0000313" key="2">
    <source>
        <dbReference type="EMBL" id="GEK91077.1"/>
    </source>
</evidence>
<organism evidence="2 3">
    <name type="scientific">Alkalibacterium kapii</name>
    <dbReference type="NCBI Taxonomy" id="426704"/>
    <lineage>
        <taxon>Bacteria</taxon>
        <taxon>Bacillati</taxon>
        <taxon>Bacillota</taxon>
        <taxon>Bacilli</taxon>
        <taxon>Lactobacillales</taxon>
        <taxon>Carnobacteriaceae</taxon>
        <taxon>Alkalibacterium</taxon>
    </lineage>
</organism>
<dbReference type="InterPro" id="IPR004341">
    <property type="entry name" value="CAT_RNA-bd_dom"/>
</dbReference>
<dbReference type="AlphaFoldDB" id="A0A511AZR4"/>
<accession>A0A511AZR4</accession>
<comment type="caution">
    <text evidence="2">The sequence shown here is derived from an EMBL/GenBank/DDBJ whole genome shotgun (WGS) entry which is preliminary data.</text>
</comment>
<protein>
    <recommendedName>
        <fullName evidence="1">CAT RNA-binding domain-containing protein</fullName>
    </recommendedName>
</protein>
<keyword evidence="3" id="KW-1185">Reference proteome</keyword>
<proteinExistence type="predicted"/>
<dbReference type="SMART" id="SM01061">
    <property type="entry name" value="CAT_RBD"/>
    <property type="match status" value="1"/>
</dbReference>
<dbReference type="SUPFAM" id="SSF50151">
    <property type="entry name" value="SacY-like RNA-binding domain"/>
    <property type="match status" value="1"/>
</dbReference>
<sequence length="131" mass="15238">MQAKPELIRERTFRQILPEREFGINLGLFFWYDLLSRGCQYSAMKIEKILNNNVVLTLNESNQETVVMGRGIAFQKKVGETIESEKIEKNFVPEGQDVVEHLSDLYRDIDPYILEVATNVIKYAQSILRLK</sequence>
<evidence type="ECO:0000313" key="3">
    <source>
        <dbReference type="Proteomes" id="UP000321662"/>
    </source>
</evidence>
<feature type="domain" description="CAT RNA-binding" evidence="1">
    <location>
        <begin position="44"/>
        <end position="102"/>
    </location>
</feature>
<gene>
    <name evidence="2" type="ORF">AKA01nite_06990</name>
</gene>
<evidence type="ECO:0000259" key="1">
    <source>
        <dbReference type="SMART" id="SM01061"/>
    </source>
</evidence>
<dbReference type="Pfam" id="PF03123">
    <property type="entry name" value="CAT_RBD"/>
    <property type="match status" value="1"/>
</dbReference>
<name>A0A511AZR4_9LACT</name>
<dbReference type="GO" id="GO:0003723">
    <property type="term" value="F:RNA binding"/>
    <property type="evidence" value="ECO:0007669"/>
    <property type="project" value="InterPro"/>
</dbReference>
<dbReference type="EMBL" id="BJUY01000006">
    <property type="protein sequence ID" value="GEK91077.1"/>
    <property type="molecule type" value="Genomic_DNA"/>
</dbReference>
<reference evidence="2 3" key="1">
    <citation type="submission" date="2019-07" db="EMBL/GenBank/DDBJ databases">
        <title>Whole genome shotgun sequence of Alkalibacterium kapii NBRC 103247.</title>
        <authorList>
            <person name="Hosoyama A."/>
            <person name="Uohara A."/>
            <person name="Ohji S."/>
            <person name="Ichikawa N."/>
        </authorList>
    </citation>
    <scope>NUCLEOTIDE SEQUENCE [LARGE SCALE GENOMIC DNA]</scope>
    <source>
        <strain evidence="2 3">NBRC 103247</strain>
    </source>
</reference>
<dbReference type="InterPro" id="IPR036650">
    <property type="entry name" value="CAT_RNA-bd_dom_sf"/>
</dbReference>